<keyword evidence="5" id="KW-1185">Reference proteome</keyword>
<dbReference type="CDD" id="cd03022">
    <property type="entry name" value="DsbA_HCCA_Iso"/>
    <property type="match status" value="1"/>
</dbReference>
<organism evidence="4 5">
    <name type="scientific">Ramlibacter rhizophilus</name>
    <dbReference type="NCBI Taxonomy" id="1781167"/>
    <lineage>
        <taxon>Bacteria</taxon>
        <taxon>Pseudomonadati</taxon>
        <taxon>Pseudomonadota</taxon>
        <taxon>Betaproteobacteria</taxon>
        <taxon>Burkholderiales</taxon>
        <taxon>Comamonadaceae</taxon>
        <taxon>Ramlibacter</taxon>
    </lineage>
</organism>
<dbReference type="PANTHER" id="PTHR42943:SF2">
    <property type="entry name" value="GLUTATHIONE S-TRANSFERASE KAPPA 1"/>
    <property type="match status" value="1"/>
</dbReference>
<dbReference type="EC" id="5.99.1.4" evidence="1"/>
<dbReference type="SUPFAM" id="SSF52833">
    <property type="entry name" value="Thioredoxin-like"/>
    <property type="match status" value="1"/>
</dbReference>
<evidence type="ECO:0000313" key="5">
    <source>
        <dbReference type="Proteomes" id="UP000297564"/>
    </source>
</evidence>
<dbReference type="GO" id="GO:0004364">
    <property type="term" value="F:glutathione transferase activity"/>
    <property type="evidence" value="ECO:0007669"/>
    <property type="project" value="TreeGrafter"/>
</dbReference>
<comment type="caution">
    <text evidence="4">The sequence shown here is derived from an EMBL/GenBank/DDBJ whole genome shotgun (WGS) entry which is preliminary data.</text>
</comment>
<dbReference type="InterPro" id="IPR044087">
    <property type="entry name" value="NahD-like"/>
</dbReference>
<sequence length="212" mass="23471">MKRIVFHLDFVSPYAFLAFEQLPRALEGLSWEVELRPVLFAAMLRHHGQLGPAEIPAKREWTYRQVLWTARTLGVPLHLPAVHPFNPLSLLRLALACGEGGRINRYVAETVFRHAWLGGGDAADPQRLAGLRSQLAPARDPDGAQVKAELRANTDAAIAAGVFGVPTFEVDGHRFWGLDALPMLRAFLEGDAWFDSPQWHEAGARPGVRRSG</sequence>
<dbReference type="GO" id="GO:0006749">
    <property type="term" value="P:glutathione metabolic process"/>
    <property type="evidence" value="ECO:0007669"/>
    <property type="project" value="TreeGrafter"/>
</dbReference>
<dbReference type="Gene3D" id="3.40.30.10">
    <property type="entry name" value="Glutaredoxin"/>
    <property type="match status" value="1"/>
</dbReference>
<dbReference type="GO" id="GO:0004602">
    <property type="term" value="F:glutathione peroxidase activity"/>
    <property type="evidence" value="ECO:0007669"/>
    <property type="project" value="TreeGrafter"/>
</dbReference>
<dbReference type="Pfam" id="PF01323">
    <property type="entry name" value="DSBA"/>
    <property type="match status" value="1"/>
</dbReference>
<dbReference type="GO" id="GO:0018845">
    <property type="term" value="F:2-hydroxychromene-2-carboxylate isomerase activity"/>
    <property type="evidence" value="ECO:0007669"/>
    <property type="project" value="UniProtKB-UniRule"/>
</dbReference>
<evidence type="ECO:0000259" key="3">
    <source>
        <dbReference type="Pfam" id="PF01323"/>
    </source>
</evidence>
<feature type="active site" description="Nucleophile" evidence="2">
    <location>
        <position position="12"/>
    </location>
</feature>
<dbReference type="InterPro" id="IPR051924">
    <property type="entry name" value="GST_Kappa/NadH"/>
</dbReference>
<evidence type="ECO:0000256" key="1">
    <source>
        <dbReference type="PIRNR" id="PIRNR006386"/>
    </source>
</evidence>
<dbReference type="PANTHER" id="PTHR42943">
    <property type="entry name" value="GLUTATHIONE S-TRANSFERASE KAPPA"/>
    <property type="match status" value="1"/>
</dbReference>
<dbReference type="OrthoDB" id="8560325at2"/>
<proteinExistence type="inferred from homology"/>
<dbReference type="PIRSF" id="PIRSF006386">
    <property type="entry name" value="HCCAis_GSTk"/>
    <property type="match status" value="1"/>
</dbReference>
<keyword evidence="1 4" id="KW-0413">Isomerase</keyword>
<dbReference type="InterPro" id="IPR036249">
    <property type="entry name" value="Thioredoxin-like_sf"/>
</dbReference>
<reference evidence="4 5" key="1">
    <citation type="submission" date="2019-03" db="EMBL/GenBank/DDBJ databases">
        <title>Ramlibacter rhizophilus CCTCC AB2015357, whole genome shotgun sequence.</title>
        <authorList>
            <person name="Zhang X."/>
            <person name="Feng G."/>
            <person name="Zhu H."/>
        </authorList>
    </citation>
    <scope>NUCLEOTIDE SEQUENCE [LARGE SCALE GENOMIC DNA]</scope>
    <source>
        <strain evidence="4 5">CCTCC AB2015357</strain>
    </source>
</reference>
<dbReference type="RefSeq" id="WP_135285051.1">
    <property type="nucleotide sequence ID" value="NZ_SMLL01000004.1"/>
</dbReference>
<accession>A0A4Z0BNJ1</accession>
<evidence type="ECO:0000256" key="2">
    <source>
        <dbReference type="PIRSR" id="PIRSR006386-1"/>
    </source>
</evidence>
<feature type="domain" description="DSBA-like thioredoxin" evidence="3">
    <location>
        <begin position="4"/>
        <end position="188"/>
    </location>
</feature>
<dbReference type="EMBL" id="SMLL01000004">
    <property type="protein sequence ID" value="TFY99508.1"/>
    <property type="molecule type" value="Genomic_DNA"/>
</dbReference>
<dbReference type="InterPro" id="IPR001853">
    <property type="entry name" value="DSBA-like_thioredoxin_dom"/>
</dbReference>
<dbReference type="GO" id="GO:1901170">
    <property type="term" value="P:naphthalene catabolic process"/>
    <property type="evidence" value="ECO:0007669"/>
    <property type="project" value="InterPro"/>
</dbReference>
<dbReference type="Proteomes" id="UP000297564">
    <property type="component" value="Unassembled WGS sequence"/>
</dbReference>
<gene>
    <name evidence="4" type="ORF">EZ242_10135</name>
</gene>
<name>A0A4Z0BNJ1_9BURK</name>
<protein>
    <recommendedName>
        <fullName evidence="1">2-hydroxychromene-2-carboxylate isomerase</fullName>
        <ecNumber evidence="1">5.99.1.4</ecNumber>
    </recommendedName>
</protein>
<dbReference type="AlphaFoldDB" id="A0A4Z0BNJ1"/>
<comment type="catalytic activity">
    <reaction evidence="1">
        <text>2-hydroxychromene-2-carboxylate = (3E)-4-(2-hydroxyphenyl)-2-oxobut-3-enoate</text>
        <dbReference type="Rhea" id="RHEA:27401"/>
        <dbReference type="ChEBI" id="CHEBI:59350"/>
        <dbReference type="ChEBI" id="CHEBI:59353"/>
        <dbReference type="EC" id="5.99.1.4"/>
    </reaction>
</comment>
<comment type="similarity">
    <text evidence="1">Belongs to the GST superfamily. NadH family.</text>
</comment>
<dbReference type="InterPro" id="IPR014440">
    <property type="entry name" value="HCCAis_GSTk"/>
</dbReference>
<evidence type="ECO:0000313" key="4">
    <source>
        <dbReference type="EMBL" id="TFY99508.1"/>
    </source>
</evidence>